<evidence type="ECO:0000256" key="1">
    <source>
        <dbReference type="SAM" id="MobiDB-lite"/>
    </source>
</evidence>
<accession>A0ABR3ZWS0</accession>
<proteinExistence type="predicted"/>
<feature type="region of interest" description="Disordered" evidence="1">
    <location>
        <begin position="152"/>
        <end position="278"/>
    </location>
</feature>
<name>A0ABR3ZWS0_9LECA</name>
<evidence type="ECO:0000313" key="2">
    <source>
        <dbReference type="EMBL" id="KAL2038077.1"/>
    </source>
</evidence>
<sequence length="278" mass="31509">MPRTAWRGPLPYGLGLILRDDLTIDDFLVYIERRNPATGRLFPYDPNPQDRNKVSLTASWINEMTDDEYEAEKQFYLNQQRIEGRAVDDATFAASILAAVKLEGMNAQRRKYYHFCPGEPDHRGRHRPGIHAEGPCPYHQEMSLGTERHTGIVQSGHRSASRQASRQRNTIQGDRHASGAPSSHRSEVPQSRLQTKRAENSRLSDIPESNRRSAPPQRERSAPIKAPRRRTQSEIHDRDLPAEPSRELSLQPQREVGAIIPPPSPSLRGNSRRRPGGI</sequence>
<reference evidence="2 3" key="1">
    <citation type="submission" date="2024-09" db="EMBL/GenBank/DDBJ databases">
        <title>Rethinking Asexuality: The Enigmatic Case of Functional Sexual Genes in Lepraria (Stereocaulaceae).</title>
        <authorList>
            <person name="Doellman M."/>
            <person name="Sun Y."/>
            <person name="Barcenas-Pena A."/>
            <person name="Lumbsch H.T."/>
            <person name="Grewe F."/>
        </authorList>
    </citation>
    <scope>NUCLEOTIDE SEQUENCE [LARGE SCALE GENOMIC DNA]</scope>
    <source>
        <strain evidence="2 3">Mercado 3170</strain>
    </source>
</reference>
<comment type="caution">
    <text evidence="2">The sequence shown here is derived from an EMBL/GenBank/DDBJ whole genome shotgun (WGS) entry which is preliminary data.</text>
</comment>
<feature type="compositionally biased region" description="Basic and acidic residues" evidence="1">
    <location>
        <begin position="231"/>
        <end position="246"/>
    </location>
</feature>
<evidence type="ECO:0000313" key="3">
    <source>
        <dbReference type="Proteomes" id="UP001590950"/>
    </source>
</evidence>
<dbReference type="Proteomes" id="UP001590950">
    <property type="component" value="Unassembled WGS sequence"/>
</dbReference>
<keyword evidence="3" id="KW-1185">Reference proteome</keyword>
<gene>
    <name evidence="2" type="ORF">N7G274_009297</name>
</gene>
<protein>
    <submittedName>
        <fullName evidence="2">Uncharacterized protein</fullName>
    </submittedName>
</protein>
<feature type="compositionally biased region" description="Polar residues" evidence="1">
    <location>
        <begin position="180"/>
        <end position="193"/>
    </location>
</feature>
<organism evidence="2 3">
    <name type="scientific">Stereocaulon virgatum</name>
    <dbReference type="NCBI Taxonomy" id="373712"/>
    <lineage>
        <taxon>Eukaryota</taxon>
        <taxon>Fungi</taxon>
        <taxon>Dikarya</taxon>
        <taxon>Ascomycota</taxon>
        <taxon>Pezizomycotina</taxon>
        <taxon>Lecanoromycetes</taxon>
        <taxon>OSLEUM clade</taxon>
        <taxon>Lecanoromycetidae</taxon>
        <taxon>Lecanorales</taxon>
        <taxon>Lecanorineae</taxon>
        <taxon>Stereocaulaceae</taxon>
        <taxon>Stereocaulon</taxon>
    </lineage>
</organism>
<dbReference type="EMBL" id="JBEFKJ010000035">
    <property type="protein sequence ID" value="KAL2038077.1"/>
    <property type="molecule type" value="Genomic_DNA"/>
</dbReference>